<dbReference type="AlphaFoldDB" id="A0A1Y2CZ73"/>
<keyword evidence="7" id="KW-1185">Reference proteome</keyword>
<evidence type="ECO:0000313" key="6">
    <source>
        <dbReference type="EMBL" id="ORY52352.1"/>
    </source>
</evidence>
<organism evidence="6 7">
    <name type="scientific">Rhizoclosmatium globosum</name>
    <dbReference type="NCBI Taxonomy" id="329046"/>
    <lineage>
        <taxon>Eukaryota</taxon>
        <taxon>Fungi</taxon>
        <taxon>Fungi incertae sedis</taxon>
        <taxon>Chytridiomycota</taxon>
        <taxon>Chytridiomycota incertae sedis</taxon>
        <taxon>Chytridiomycetes</taxon>
        <taxon>Chytridiales</taxon>
        <taxon>Chytriomycetaceae</taxon>
        <taxon>Rhizoclosmatium</taxon>
    </lineage>
</organism>
<comment type="subcellular location">
    <subcellularLocation>
        <location evidence="1">Secreted</location>
    </subcellularLocation>
</comment>
<name>A0A1Y2CZ73_9FUNG</name>
<proteinExistence type="predicted"/>
<dbReference type="GO" id="GO:0005576">
    <property type="term" value="C:extracellular region"/>
    <property type="evidence" value="ECO:0007669"/>
    <property type="project" value="UniProtKB-SubCell"/>
</dbReference>
<keyword evidence="2" id="KW-0964">Secreted</keyword>
<keyword evidence="3" id="KW-0732">Signal</keyword>
<evidence type="ECO:0000256" key="2">
    <source>
        <dbReference type="ARBA" id="ARBA00022525"/>
    </source>
</evidence>
<dbReference type="OrthoDB" id="2097652at2759"/>
<accession>A0A1Y2CZ73</accession>
<reference evidence="6 7" key="1">
    <citation type="submission" date="2016-07" db="EMBL/GenBank/DDBJ databases">
        <title>Pervasive Adenine N6-methylation of Active Genes in Fungi.</title>
        <authorList>
            <consortium name="DOE Joint Genome Institute"/>
            <person name="Mondo S.J."/>
            <person name="Dannebaum R.O."/>
            <person name="Kuo R.C."/>
            <person name="Labutti K."/>
            <person name="Haridas S."/>
            <person name="Kuo A."/>
            <person name="Salamov A."/>
            <person name="Ahrendt S.R."/>
            <person name="Lipzen A."/>
            <person name="Sullivan W."/>
            <person name="Andreopoulos W.B."/>
            <person name="Clum A."/>
            <person name="Lindquist E."/>
            <person name="Daum C."/>
            <person name="Ramamoorthy G.K."/>
            <person name="Gryganskyi A."/>
            <person name="Culley D."/>
            <person name="Magnuson J.K."/>
            <person name="James T.Y."/>
            <person name="O'Malley M.A."/>
            <person name="Stajich J.E."/>
            <person name="Spatafora J.W."/>
            <person name="Visel A."/>
            <person name="Grigoriev I.V."/>
        </authorList>
    </citation>
    <scope>NUCLEOTIDE SEQUENCE [LARGE SCALE GENOMIC DNA]</scope>
    <source>
        <strain evidence="6 7">JEL800</strain>
    </source>
</reference>
<dbReference type="InterPro" id="IPR008427">
    <property type="entry name" value="Extracellular_membr_CFEM_dom"/>
</dbReference>
<dbReference type="EMBL" id="MCGO01000003">
    <property type="protein sequence ID" value="ORY52352.1"/>
    <property type="molecule type" value="Genomic_DNA"/>
</dbReference>
<evidence type="ECO:0000256" key="3">
    <source>
        <dbReference type="ARBA" id="ARBA00022729"/>
    </source>
</evidence>
<keyword evidence="4" id="KW-1015">Disulfide bond</keyword>
<sequence length="225" mass="23633">MTSSFNFTTSVGQILATTNTTQVFSILIDATAFLPECTIPCFQSSVPDIALDHPEAFFLHICANGESVAPVIGSCINKACPAADLDSIAQVLNIQPLACLQLQTLAESAASDNWTVSNAAIDISFAKSVKDLTYVLNNAQAQLPACATKCMESSVPTGIYGNPLNATYFEYACKNVNTIVPKIEDCITTGCNATVLDTVAGVLNLQPLGCAQLENLSVRAATTTA</sequence>
<dbReference type="Proteomes" id="UP000193642">
    <property type="component" value="Unassembled WGS sequence"/>
</dbReference>
<evidence type="ECO:0000256" key="4">
    <source>
        <dbReference type="ARBA" id="ARBA00023157"/>
    </source>
</evidence>
<comment type="caution">
    <text evidence="6">The sequence shown here is derived from an EMBL/GenBank/DDBJ whole genome shotgun (WGS) entry which is preliminary data.</text>
</comment>
<protein>
    <recommendedName>
        <fullName evidence="5">CFEM domain-containing protein</fullName>
    </recommendedName>
</protein>
<evidence type="ECO:0000256" key="1">
    <source>
        <dbReference type="ARBA" id="ARBA00004613"/>
    </source>
</evidence>
<evidence type="ECO:0000259" key="5">
    <source>
        <dbReference type="Pfam" id="PF05730"/>
    </source>
</evidence>
<feature type="domain" description="CFEM" evidence="5">
    <location>
        <begin position="141"/>
        <end position="201"/>
    </location>
</feature>
<evidence type="ECO:0000313" key="7">
    <source>
        <dbReference type="Proteomes" id="UP000193642"/>
    </source>
</evidence>
<gene>
    <name evidence="6" type="ORF">BCR33DRAFT_779672</name>
</gene>
<dbReference type="Pfam" id="PF05730">
    <property type="entry name" value="CFEM"/>
    <property type="match status" value="1"/>
</dbReference>